<dbReference type="Proteomes" id="UP000017805">
    <property type="component" value="Chromosome"/>
</dbReference>
<dbReference type="EMBL" id="CP006643">
    <property type="protein sequence ID" value="AGX02315.1"/>
    <property type="molecule type" value="Genomic_DNA"/>
</dbReference>
<dbReference type="HOGENOM" id="CLU_2950597_0_0_9"/>
<accession>U5L4V9</accession>
<proteinExistence type="predicted"/>
<protein>
    <submittedName>
        <fullName evidence="1">Uncharacterized protein</fullName>
    </submittedName>
</protein>
<gene>
    <name evidence="1" type="ORF">N288_01740</name>
</gene>
<name>U5L4V9_9BACI</name>
<reference evidence="1 2" key="1">
    <citation type="submission" date="2013-07" db="EMBL/GenBank/DDBJ databases">
        <title>Complete genome sequence of Bacillus infantis NRRL B-14911 that has potential to induce cardiac disease by antigenic mimicry.</title>
        <authorList>
            <person name="Massilamany C."/>
            <person name="Smith T.P.L."/>
            <person name="Loy J.D."/>
            <person name="Barletta R."/>
            <person name="Reddy J."/>
        </authorList>
    </citation>
    <scope>NUCLEOTIDE SEQUENCE [LARGE SCALE GENOMIC DNA]</scope>
    <source>
        <strain evidence="1 2">NRRL B-14911</strain>
    </source>
</reference>
<evidence type="ECO:0000313" key="2">
    <source>
        <dbReference type="Proteomes" id="UP000017805"/>
    </source>
</evidence>
<keyword evidence="2" id="KW-1185">Reference proteome</keyword>
<dbReference type="AlphaFoldDB" id="U5L4V9"/>
<evidence type="ECO:0000313" key="1">
    <source>
        <dbReference type="EMBL" id="AGX02315.1"/>
    </source>
</evidence>
<organism evidence="1 2">
    <name type="scientific">Bacillus infantis NRRL B-14911</name>
    <dbReference type="NCBI Taxonomy" id="1367477"/>
    <lineage>
        <taxon>Bacteria</taxon>
        <taxon>Bacillati</taxon>
        <taxon>Bacillota</taxon>
        <taxon>Bacilli</taxon>
        <taxon>Bacillales</taxon>
        <taxon>Bacillaceae</taxon>
        <taxon>Bacillus</taxon>
    </lineage>
</organism>
<dbReference type="STRING" id="1367477.N288_01740"/>
<dbReference type="KEGG" id="bif:N288_01740"/>
<sequence>MHTCLHSIIPLQHYSIRHWNQKGKQGGLFLHIDGRRQVMPAGCGAAAKTKSADRNAGFS</sequence>